<dbReference type="InterPro" id="IPR050204">
    <property type="entry name" value="AraC_XylS_family_regulators"/>
</dbReference>
<dbReference type="InterPro" id="IPR018062">
    <property type="entry name" value="HTH_AraC-typ_CS"/>
</dbReference>
<evidence type="ECO:0000259" key="4">
    <source>
        <dbReference type="PROSITE" id="PS01124"/>
    </source>
</evidence>
<dbReference type="SUPFAM" id="SSF46689">
    <property type="entry name" value="Homeodomain-like"/>
    <property type="match status" value="2"/>
</dbReference>
<dbReference type="InterPro" id="IPR018060">
    <property type="entry name" value="HTH_AraC"/>
</dbReference>
<evidence type="ECO:0000313" key="5">
    <source>
        <dbReference type="EMBL" id="MDR6100197.1"/>
    </source>
</evidence>
<keyword evidence="2 5" id="KW-0238">DNA-binding</keyword>
<name>A0AAJ2ETC4_9HYPH</name>
<dbReference type="PROSITE" id="PS00041">
    <property type="entry name" value="HTH_ARAC_FAMILY_1"/>
    <property type="match status" value="1"/>
</dbReference>
<evidence type="ECO:0000256" key="1">
    <source>
        <dbReference type="ARBA" id="ARBA00023015"/>
    </source>
</evidence>
<dbReference type="EMBL" id="JAVIZC010000001">
    <property type="protein sequence ID" value="MDR6100197.1"/>
    <property type="molecule type" value="Genomic_DNA"/>
</dbReference>
<gene>
    <name evidence="5" type="ORF">QE369_000375</name>
</gene>
<dbReference type="InterPro" id="IPR020449">
    <property type="entry name" value="Tscrpt_reg_AraC-type_HTH"/>
</dbReference>
<dbReference type="GO" id="GO:0003700">
    <property type="term" value="F:DNA-binding transcription factor activity"/>
    <property type="evidence" value="ECO:0007669"/>
    <property type="project" value="InterPro"/>
</dbReference>
<evidence type="ECO:0000256" key="3">
    <source>
        <dbReference type="ARBA" id="ARBA00023163"/>
    </source>
</evidence>
<dbReference type="Proteomes" id="UP001255601">
    <property type="component" value="Unassembled WGS sequence"/>
</dbReference>
<feature type="domain" description="HTH araC/xylS-type" evidence="4">
    <location>
        <begin position="123"/>
        <end position="221"/>
    </location>
</feature>
<dbReference type="Gene3D" id="1.10.10.60">
    <property type="entry name" value="Homeodomain-like"/>
    <property type="match status" value="2"/>
</dbReference>
<dbReference type="PRINTS" id="PR00032">
    <property type="entry name" value="HTHARAC"/>
</dbReference>
<dbReference type="PANTHER" id="PTHR46796:SF6">
    <property type="entry name" value="ARAC SUBFAMILY"/>
    <property type="match status" value="1"/>
</dbReference>
<dbReference type="RefSeq" id="WP_309769323.1">
    <property type="nucleotide sequence ID" value="NZ_JAVIZC010000001.1"/>
</dbReference>
<protein>
    <submittedName>
        <fullName evidence="5">AraC-like DNA-binding protein</fullName>
    </submittedName>
</protein>
<dbReference type="SMART" id="SM00342">
    <property type="entry name" value="HTH_ARAC"/>
    <property type="match status" value="1"/>
</dbReference>
<dbReference type="InterPro" id="IPR009057">
    <property type="entry name" value="Homeodomain-like_sf"/>
</dbReference>
<dbReference type="Pfam" id="PF12833">
    <property type="entry name" value="HTH_18"/>
    <property type="match status" value="1"/>
</dbReference>
<dbReference type="GO" id="GO:0043565">
    <property type="term" value="F:sequence-specific DNA binding"/>
    <property type="evidence" value="ECO:0007669"/>
    <property type="project" value="InterPro"/>
</dbReference>
<proteinExistence type="predicted"/>
<dbReference type="AlphaFoldDB" id="A0AAJ2ETC4"/>
<keyword evidence="3" id="KW-0804">Transcription</keyword>
<keyword evidence="1" id="KW-0805">Transcription regulation</keyword>
<evidence type="ECO:0000256" key="2">
    <source>
        <dbReference type="ARBA" id="ARBA00023125"/>
    </source>
</evidence>
<feature type="domain" description="HTH araC/xylS-type" evidence="4">
    <location>
        <begin position="9"/>
        <end position="83"/>
    </location>
</feature>
<organism evidence="5 6">
    <name type="scientific">Agrobacterium larrymoorei</name>
    <dbReference type="NCBI Taxonomy" id="160699"/>
    <lineage>
        <taxon>Bacteria</taxon>
        <taxon>Pseudomonadati</taxon>
        <taxon>Pseudomonadota</taxon>
        <taxon>Alphaproteobacteria</taxon>
        <taxon>Hyphomicrobiales</taxon>
        <taxon>Rhizobiaceae</taxon>
        <taxon>Rhizobium/Agrobacterium group</taxon>
        <taxon>Agrobacterium</taxon>
    </lineage>
</organism>
<dbReference type="PROSITE" id="PS01124">
    <property type="entry name" value="HTH_ARAC_FAMILY_2"/>
    <property type="match status" value="2"/>
</dbReference>
<reference evidence="5" key="1">
    <citation type="submission" date="2023-08" db="EMBL/GenBank/DDBJ databases">
        <title>Functional and genomic diversity of the sorghum phyllosphere microbiome.</title>
        <authorList>
            <person name="Shade A."/>
        </authorList>
    </citation>
    <scope>NUCLEOTIDE SEQUENCE</scope>
    <source>
        <strain evidence="5">SORGH_AS_0974</strain>
    </source>
</reference>
<evidence type="ECO:0000313" key="6">
    <source>
        <dbReference type="Proteomes" id="UP001255601"/>
    </source>
</evidence>
<dbReference type="PANTHER" id="PTHR46796">
    <property type="entry name" value="HTH-TYPE TRANSCRIPTIONAL ACTIVATOR RHAS-RELATED"/>
    <property type="match status" value="1"/>
</dbReference>
<accession>A0AAJ2ETC4</accession>
<sequence>MTLGAATVADAENYIREHLDEIKSPSDVSAFFGCSLNALSKSFKEHLGISIGECIFAAREARAKKLLLEGDRESYFHLLRSHGHLKTQISEMLVQPSEGFTSRWVANPNDVRAPGTLSPDSVDMLRKHVADKLPDRIRISELACLVGMSETSFRLAFKEAFGISPSRYIMLERLYRAQSLLKNSKHKIAAIAVAAGFTDQAHFTNVYKHVHGVTPSEFRRSIYRH</sequence>
<comment type="caution">
    <text evidence="5">The sequence shown here is derived from an EMBL/GenBank/DDBJ whole genome shotgun (WGS) entry which is preliminary data.</text>
</comment>